<feature type="compositionally biased region" description="Basic and acidic residues" evidence="1">
    <location>
        <begin position="146"/>
        <end position="166"/>
    </location>
</feature>
<keyword evidence="3" id="KW-1185">Reference proteome</keyword>
<reference evidence="2" key="1">
    <citation type="submission" date="2020-05" db="EMBL/GenBank/DDBJ databases">
        <title>WGS assembly of Panicum virgatum.</title>
        <authorList>
            <person name="Lovell J.T."/>
            <person name="Jenkins J."/>
            <person name="Shu S."/>
            <person name="Juenger T.E."/>
            <person name="Schmutz J."/>
        </authorList>
    </citation>
    <scope>NUCLEOTIDE SEQUENCE</scope>
    <source>
        <strain evidence="2">AP13</strain>
    </source>
</reference>
<accession>A0A8T0MY51</accession>
<evidence type="ECO:0000313" key="2">
    <source>
        <dbReference type="EMBL" id="KAG2541493.1"/>
    </source>
</evidence>
<name>A0A8T0MY51_PANVG</name>
<feature type="non-terminal residue" evidence="2">
    <location>
        <position position="1"/>
    </location>
</feature>
<evidence type="ECO:0000313" key="3">
    <source>
        <dbReference type="Proteomes" id="UP000823388"/>
    </source>
</evidence>
<dbReference type="AlphaFoldDB" id="A0A8T0MY51"/>
<protein>
    <submittedName>
        <fullName evidence="2">Uncharacterized protein</fullName>
    </submittedName>
</protein>
<gene>
    <name evidence="2" type="ORF">PVAP13_9NG712714</name>
</gene>
<comment type="caution">
    <text evidence="2">The sequence shown here is derived from an EMBL/GenBank/DDBJ whole genome shotgun (WGS) entry which is preliminary data.</text>
</comment>
<sequence>LALGNRGGGGSPAAALGRRGRRGCGVRERAAWRRCARTHARAWSGVGVAWRGAALGQCAGCARAGGLARPYGGRRRGPGLRGTASACARPGSTWRGELGKWGEHARARAGRGRLGSGARAAGLREEGGQARRSGRCSGAERAGRRKEREGEGERKGEEKRKEEKEKRGKRNGKKEKK</sequence>
<feature type="compositionally biased region" description="Basic and acidic residues" evidence="1">
    <location>
        <begin position="97"/>
        <end position="106"/>
    </location>
</feature>
<dbReference type="Proteomes" id="UP000823388">
    <property type="component" value="Chromosome 9N"/>
</dbReference>
<proteinExistence type="predicted"/>
<organism evidence="2 3">
    <name type="scientific">Panicum virgatum</name>
    <name type="common">Blackwell switchgrass</name>
    <dbReference type="NCBI Taxonomy" id="38727"/>
    <lineage>
        <taxon>Eukaryota</taxon>
        <taxon>Viridiplantae</taxon>
        <taxon>Streptophyta</taxon>
        <taxon>Embryophyta</taxon>
        <taxon>Tracheophyta</taxon>
        <taxon>Spermatophyta</taxon>
        <taxon>Magnoliopsida</taxon>
        <taxon>Liliopsida</taxon>
        <taxon>Poales</taxon>
        <taxon>Poaceae</taxon>
        <taxon>PACMAD clade</taxon>
        <taxon>Panicoideae</taxon>
        <taxon>Panicodae</taxon>
        <taxon>Paniceae</taxon>
        <taxon>Panicinae</taxon>
        <taxon>Panicum</taxon>
        <taxon>Panicum sect. Hiantes</taxon>
    </lineage>
</organism>
<feature type="region of interest" description="Disordered" evidence="1">
    <location>
        <begin position="71"/>
        <end position="177"/>
    </location>
</feature>
<feature type="compositionally biased region" description="Basic residues" evidence="1">
    <location>
        <begin position="167"/>
        <end position="177"/>
    </location>
</feature>
<evidence type="ECO:0000256" key="1">
    <source>
        <dbReference type="SAM" id="MobiDB-lite"/>
    </source>
</evidence>
<dbReference type="EMBL" id="CM029054">
    <property type="protein sequence ID" value="KAG2541493.1"/>
    <property type="molecule type" value="Genomic_DNA"/>
</dbReference>
<feature type="non-terminal residue" evidence="2">
    <location>
        <position position="177"/>
    </location>
</feature>